<dbReference type="EMBL" id="JACGCM010002321">
    <property type="protein sequence ID" value="KAF6141517.1"/>
    <property type="molecule type" value="Genomic_DNA"/>
</dbReference>
<evidence type="ECO:0000313" key="3">
    <source>
        <dbReference type="Proteomes" id="UP000541444"/>
    </source>
</evidence>
<sequence length="290" mass="33406">MFEQKVSKAMAEKEATIQALVEYISPMASLPVRIFCKCRSDKCQEHTANKVHNEGRSYHNWAVLILAPPQFKGMENLPHIQPSISNGKKVMCIKSSDFQKETPMEQILLVGHFISSKVAFNFLKDNLTKIWDLKGKLIMTIQGLNYYFLKFTNSEDKAKALELGHLHVASKIFFIREWRLFIDYEPKETYSLPLWAKFHNVPKQCWTKEGIGQLASMIGKPLYTDKATERGSRAFAYICIEVDVKDDLPDQVMIEVDSKYEIMVGVEYNWIPPKYTGCKVFGHTDKQCPH</sequence>
<reference evidence="2 3" key="1">
    <citation type="journal article" date="2020" name="IScience">
        <title>Genome Sequencing of the Endangered Kingdonia uniflora (Circaeasteraceae, Ranunculales) Reveals Potential Mechanisms of Evolutionary Specialization.</title>
        <authorList>
            <person name="Sun Y."/>
            <person name="Deng T."/>
            <person name="Zhang A."/>
            <person name="Moore M.J."/>
            <person name="Landis J.B."/>
            <person name="Lin N."/>
            <person name="Zhang H."/>
            <person name="Zhang X."/>
            <person name="Huang J."/>
            <person name="Zhang X."/>
            <person name="Sun H."/>
            <person name="Wang H."/>
        </authorList>
    </citation>
    <scope>NUCLEOTIDE SEQUENCE [LARGE SCALE GENOMIC DNA]</scope>
    <source>
        <strain evidence="2">TB1705</strain>
        <tissue evidence="2">Leaf</tissue>
    </source>
</reference>
<evidence type="ECO:0000259" key="1">
    <source>
        <dbReference type="Pfam" id="PF14111"/>
    </source>
</evidence>
<dbReference type="Proteomes" id="UP000541444">
    <property type="component" value="Unassembled WGS sequence"/>
</dbReference>
<dbReference type="PANTHER" id="PTHR31286">
    <property type="entry name" value="GLYCINE-RICH CELL WALL STRUCTURAL PROTEIN 1.8-LIKE"/>
    <property type="match status" value="1"/>
</dbReference>
<dbReference type="Pfam" id="PF14111">
    <property type="entry name" value="DUF4283"/>
    <property type="match status" value="1"/>
</dbReference>
<comment type="caution">
    <text evidence="2">The sequence shown here is derived from an EMBL/GenBank/DDBJ whole genome shotgun (WGS) entry which is preliminary data.</text>
</comment>
<organism evidence="2 3">
    <name type="scientific">Kingdonia uniflora</name>
    <dbReference type="NCBI Taxonomy" id="39325"/>
    <lineage>
        <taxon>Eukaryota</taxon>
        <taxon>Viridiplantae</taxon>
        <taxon>Streptophyta</taxon>
        <taxon>Embryophyta</taxon>
        <taxon>Tracheophyta</taxon>
        <taxon>Spermatophyta</taxon>
        <taxon>Magnoliopsida</taxon>
        <taxon>Ranunculales</taxon>
        <taxon>Circaeasteraceae</taxon>
        <taxon>Kingdonia</taxon>
    </lineage>
</organism>
<dbReference type="AlphaFoldDB" id="A0A7J7LFV0"/>
<keyword evidence="3" id="KW-1185">Reference proteome</keyword>
<dbReference type="PANTHER" id="PTHR31286:SF180">
    <property type="entry name" value="OS10G0362600 PROTEIN"/>
    <property type="match status" value="1"/>
</dbReference>
<feature type="domain" description="DUF4283" evidence="1">
    <location>
        <begin position="109"/>
        <end position="183"/>
    </location>
</feature>
<dbReference type="OrthoDB" id="1751344at2759"/>
<dbReference type="InterPro" id="IPR025558">
    <property type="entry name" value="DUF4283"/>
</dbReference>
<name>A0A7J7LFV0_9MAGN</name>
<gene>
    <name evidence="2" type="ORF">GIB67_012279</name>
</gene>
<evidence type="ECO:0000313" key="2">
    <source>
        <dbReference type="EMBL" id="KAF6141517.1"/>
    </source>
</evidence>
<dbReference type="InterPro" id="IPR040256">
    <property type="entry name" value="At4g02000-like"/>
</dbReference>
<accession>A0A7J7LFV0</accession>
<proteinExistence type="predicted"/>
<protein>
    <recommendedName>
        <fullName evidence="1">DUF4283 domain-containing protein</fullName>
    </recommendedName>
</protein>